<evidence type="ECO:0000256" key="2">
    <source>
        <dbReference type="SAM" id="SignalP"/>
    </source>
</evidence>
<proteinExistence type="predicted"/>
<feature type="region of interest" description="Disordered" evidence="1">
    <location>
        <begin position="27"/>
        <end position="55"/>
    </location>
</feature>
<name>A0A3S2P8P0_ORYJA</name>
<gene>
    <name evidence="3" type="ORF">OJAV_G00101470</name>
</gene>
<protein>
    <submittedName>
        <fullName evidence="3">Uncharacterized protein</fullName>
    </submittedName>
</protein>
<feature type="signal peptide" evidence="2">
    <location>
        <begin position="1"/>
        <end position="19"/>
    </location>
</feature>
<evidence type="ECO:0000313" key="3">
    <source>
        <dbReference type="EMBL" id="RVE67310.1"/>
    </source>
</evidence>
<reference evidence="3 4" key="1">
    <citation type="submission" date="2018-11" db="EMBL/GenBank/DDBJ databases">
        <authorList>
            <person name="Lopez-Roques C."/>
            <person name="Donnadieu C."/>
            <person name="Bouchez O."/>
            <person name="Klopp C."/>
            <person name="Cabau C."/>
            <person name="Zahm M."/>
        </authorList>
    </citation>
    <scope>NUCLEOTIDE SEQUENCE [LARGE SCALE GENOMIC DNA]</scope>
    <source>
        <strain evidence="3">RS831</strain>
        <tissue evidence="3">Whole body</tissue>
    </source>
</reference>
<organism evidence="3 4">
    <name type="scientific">Oryzias javanicus</name>
    <name type="common">Javanese ricefish</name>
    <name type="synonym">Aplocheilus javanicus</name>
    <dbReference type="NCBI Taxonomy" id="123683"/>
    <lineage>
        <taxon>Eukaryota</taxon>
        <taxon>Metazoa</taxon>
        <taxon>Chordata</taxon>
        <taxon>Craniata</taxon>
        <taxon>Vertebrata</taxon>
        <taxon>Euteleostomi</taxon>
        <taxon>Actinopterygii</taxon>
        <taxon>Neopterygii</taxon>
        <taxon>Teleostei</taxon>
        <taxon>Neoteleostei</taxon>
        <taxon>Acanthomorphata</taxon>
        <taxon>Ovalentaria</taxon>
        <taxon>Atherinomorphae</taxon>
        <taxon>Beloniformes</taxon>
        <taxon>Adrianichthyidae</taxon>
        <taxon>Oryziinae</taxon>
        <taxon>Oryzias</taxon>
    </lineage>
</organism>
<dbReference type="AlphaFoldDB" id="A0A3S2P8P0"/>
<dbReference type="Proteomes" id="UP000283210">
    <property type="component" value="Chromosome 10"/>
</dbReference>
<feature type="chain" id="PRO_5018561720" evidence="2">
    <location>
        <begin position="20"/>
        <end position="276"/>
    </location>
</feature>
<accession>A0A3S2P8P0</accession>
<dbReference type="OrthoDB" id="8877610at2759"/>
<evidence type="ECO:0000313" key="4">
    <source>
        <dbReference type="Proteomes" id="UP000283210"/>
    </source>
</evidence>
<dbReference type="EMBL" id="CM012446">
    <property type="protein sequence ID" value="RVE67310.1"/>
    <property type="molecule type" value="Genomic_DNA"/>
</dbReference>
<sequence>MNSQVYLGLLLIPLLFVDSFGLPAKGSQVSSYGGGSSTHEPSYVPHRRASPVQYSSPDMSQPMHFYVQEPSHSQVVQMVPAPDSMGLVDPGELYPGSSSSSVPEGYFLGSTQPGAAEPGLPASSWLVPPQSFEEASTNAQAQSTSEILPLPPAGPVLQSGETSNIVKEAELGNYQQQTEEFGYPGQPAASEPGFTRLAVPSVVLPGYWGNPYPDFDYRLLYGLYPPGTYSTFSQSHERGKDYYKDVHYLKEHESEDDYQGQQQKVFPGPPQYSTGQ</sequence>
<keyword evidence="2" id="KW-0732">Signal</keyword>
<feature type="region of interest" description="Disordered" evidence="1">
    <location>
        <begin position="253"/>
        <end position="276"/>
    </location>
</feature>
<keyword evidence="4" id="KW-1185">Reference proteome</keyword>
<reference evidence="3 4" key="2">
    <citation type="submission" date="2019-01" db="EMBL/GenBank/DDBJ databases">
        <title>A chromosome length genome reference of the Java medaka (oryzias javanicus).</title>
        <authorList>
            <person name="Herpin A."/>
            <person name="Takehana Y."/>
            <person name="Naruse K."/>
            <person name="Ansai S."/>
            <person name="Kawaguchi M."/>
        </authorList>
    </citation>
    <scope>NUCLEOTIDE SEQUENCE [LARGE SCALE GENOMIC DNA]</scope>
    <source>
        <strain evidence="3">RS831</strain>
        <tissue evidence="3">Whole body</tissue>
    </source>
</reference>
<evidence type="ECO:0000256" key="1">
    <source>
        <dbReference type="SAM" id="MobiDB-lite"/>
    </source>
</evidence>